<evidence type="ECO:0000313" key="3">
    <source>
        <dbReference type="Proteomes" id="UP000656319"/>
    </source>
</evidence>
<dbReference type="PANTHER" id="PTHR46211">
    <property type="entry name" value="GLYCEROPHOSPHORYL DIESTER PHOSPHODIESTERASE"/>
    <property type="match status" value="1"/>
</dbReference>
<feature type="domain" description="GP-PDE" evidence="1">
    <location>
        <begin position="8"/>
        <end position="252"/>
    </location>
</feature>
<dbReference type="NCBIfam" id="NF006989">
    <property type="entry name" value="PRK09454.1"/>
    <property type="match status" value="1"/>
</dbReference>
<dbReference type="CDD" id="cd08562">
    <property type="entry name" value="GDPD_EcUgpQ_like"/>
    <property type="match status" value="1"/>
</dbReference>
<reference evidence="2 3" key="1">
    <citation type="submission" date="2020-10" db="EMBL/GenBank/DDBJ databases">
        <authorList>
            <person name="Peeters C."/>
        </authorList>
    </citation>
    <scope>NUCLEOTIDE SEQUENCE [LARGE SCALE GENOMIC DNA]</scope>
    <source>
        <strain evidence="2 3">LMG 27952</strain>
    </source>
</reference>
<dbReference type="Pfam" id="PF03009">
    <property type="entry name" value="GDPD"/>
    <property type="match status" value="1"/>
</dbReference>
<evidence type="ECO:0000259" key="1">
    <source>
        <dbReference type="PROSITE" id="PS51704"/>
    </source>
</evidence>
<protein>
    <submittedName>
        <fullName evidence="2">Glycerophosphodiester phosphodiesterase, cytoplasmic</fullName>
        <ecNumber evidence="2">3.1.4.46</ecNumber>
    </submittedName>
</protein>
<evidence type="ECO:0000313" key="2">
    <source>
        <dbReference type="EMBL" id="CAD6557615.1"/>
    </source>
</evidence>
<gene>
    <name evidence="2" type="primary">ugpQ</name>
    <name evidence="2" type="ORF">LMG27952_06408</name>
</gene>
<name>A0ABN7IET1_9BURK</name>
<dbReference type="EC" id="3.1.4.46" evidence="2"/>
<keyword evidence="3" id="KW-1185">Reference proteome</keyword>
<comment type="caution">
    <text evidence="2">The sequence shown here is derived from an EMBL/GenBank/DDBJ whole genome shotgun (WGS) entry which is preliminary data.</text>
</comment>
<proteinExistence type="predicted"/>
<dbReference type="InterPro" id="IPR017946">
    <property type="entry name" value="PLC-like_Pdiesterase_TIM-brl"/>
</dbReference>
<dbReference type="Proteomes" id="UP000656319">
    <property type="component" value="Unassembled WGS sequence"/>
</dbReference>
<organism evidence="2 3">
    <name type="scientific">Paraburkholderia hiiakae</name>
    <dbReference type="NCBI Taxonomy" id="1081782"/>
    <lineage>
        <taxon>Bacteria</taxon>
        <taxon>Pseudomonadati</taxon>
        <taxon>Pseudomonadota</taxon>
        <taxon>Betaproteobacteria</taxon>
        <taxon>Burkholderiales</taxon>
        <taxon>Burkholderiaceae</taxon>
        <taxon>Paraburkholderia</taxon>
    </lineage>
</organism>
<dbReference type="Gene3D" id="3.20.20.190">
    <property type="entry name" value="Phosphatidylinositol (PI) phosphodiesterase"/>
    <property type="match status" value="1"/>
</dbReference>
<dbReference type="SUPFAM" id="SSF51695">
    <property type="entry name" value="PLC-like phosphodiesterases"/>
    <property type="match status" value="1"/>
</dbReference>
<dbReference type="GO" id="GO:0008889">
    <property type="term" value="F:glycerophosphodiester phosphodiesterase activity"/>
    <property type="evidence" value="ECO:0007669"/>
    <property type="project" value="UniProtKB-EC"/>
</dbReference>
<dbReference type="PROSITE" id="PS51704">
    <property type="entry name" value="GP_PDE"/>
    <property type="match status" value="1"/>
</dbReference>
<dbReference type="PANTHER" id="PTHR46211:SF1">
    <property type="entry name" value="GLYCEROPHOSPHODIESTER PHOSPHODIESTERASE, CYTOPLASMIC"/>
    <property type="match status" value="1"/>
</dbReference>
<keyword evidence="2" id="KW-0378">Hydrolase</keyword>
<sequence>MIKSWPYPRVAAHRGGGTLAPENTLAGLRTGASLGHKFVEFDAKLSADNVAFLLHDDTVNRTSNGHGAAASMHYAELAALDAGSWRDARFAGEPMPTLAQVAACCRELGLAANVEIKPCAGRDVETGRIVGAETARLWMQAGKEAQAGMPPLLSSFSYAALEAARLSAPDLPRGLLFERVPADWREQTVALDCVSLHASHRHLDEALVERIKSAGLFILAYTVNDLDRARQLVSWGVDTVCTDRIDLIGPRALDA</sequence>
<dbReference type="InterPro" id="IPR030395">
    <property type="entry name" value="GP_PDE_dom"/>
</dbReference>
<accession>A0ABN7IET1</accession>
<dbReference type="EMBL" id="CAJHCQ010000023">
    <property type="protein sequence ID" value="CAD6557615.1"/>
    <property type="molecule type" value="Genomic_DNA"/>
</dbReference>